<dbReference type="OrthoDB" id="196472at2"/>
<evidence type="ECO:0000256" key="2">
    <source>
        <dbReference type="ARBA" id="ARBA00022475"/>
    </source>
</evidence>
<proteinExistence type="predicted"/>
<dbReference type="GO" id="GO:0022904">
    <property type="term" value="P:respiratory electron transport chain"/>
    <property type="evidence" value="ECO:0007669"/>
    <property type="project" value="InterPro"/>
</dbReference>
<feature type="transmembrane region" description="Helical" evidence="6">
    <location>
        <begin position="12"/>
        <end position="28"/>
    </location>
</feature>
<dbReference type="GO" id="GO:0005886">
    <property type="term" value="C:plasma membrane"/>
    <property type="evidence" value="ECO:0007669"/>
    <property type="project" value="UniProtKB-SubCell"/>
</dbReference>
<feature type="domain" description="Cytochrome b561 bacterial/Ni-hydrogenase" evidence="7">
    <location>
        <begin position="7"/>
        <end position="173"/>
    </location>
</feature>
<evidence type="ECO:0000256" key="4">
    <source>
        <dbReference type="ARBA" id="ARBA00022989"/>
    </source>
</evidence>
<dbReference type="Gene3D" id="1.20.950.20">
    <property type="entry name" value="Transmembrane di-heme cytochromes, Chain C"/>
    <property type="match status" value="1"/>
</dbReference>
<protein>
    <submittedName>
        <fullName evidence="8">Hydrogenase</fullName>
    </submittedName>
</protein>
<name>A0A4Z0M5Y0_9GAMM</name>
<keyword evidence="4 6" id="KW-1133">Transmembrane helix</keyword>
<evidence type="ECO:0000256" key="6">
    <source>
        <dbReference type="SAM" id="Phobius"/>
    </source>
</evidence>
<dbReference type="PANTHER" id="PTHR30485:SF2">
    <property type="entry name" value="BLL0597 PROTEIN"/>
    <property type="match status" value="1"/>
</dbReference>
<organism evidence="8 9">
    <name type="scientific">Mangrovimicrobium sediminis</name>
    <dbReference type="NCBI Taxonomy" id="2562682"/>
    <lineage>
        <taxon>Bacteria</taxon>
        <taxon>Pseudomonadati</taxon>
        <taxon>Pseudomonadota</taxon>
        <taxon>Gammaproteobacteria</taxon>
        <taxon>Cellvibrionales</taxon>
        <taxon>Halieaceae</taxon>
        <taxon>Mangrovimicrobium</taxon>
    </lineage>
</organism>
<dbReference type="InterPro" id="IPR011577">
    <property type="entry name" value="Cyt_b561_bac/Ni-Hgenase"/>
</dbReference>
<evidence type="ECO:0000256" key="3">
    <source>
        <dbReference type="ARBA" id="ARBA00022692"/>
    </source>
</evidence>
<dbReference type="EMBL" id="SRLE01000005">
    <property type="protein sequence ID" value="TGD74715.1"/>
    <property type="molecule type" value="Genomic_DNA"/>
</dbReference>
<dbReference type="InterPro" id="IPR051542">
    <property type="entry name" value="Hydrogenase_cytochrome"/>
</dbReference>
<dbReference type="RefSeq" id="WP_135441743.1">
    <property type="nucleotide sequence ID" value="NZ_SRLE01000005.1"/>
</dbReference>
<keyword evidence="3 6" id="KW-0812">Transmembrane</keyword>
<evidence type="ECO:0000256" key="1">
    <source>
        <dbReference type="ARBA" id="ARBA00004651"/>
    </source>
</evidence>
<dbReference type="GO" id="GO:0009055">
    <property type="term" value="F:electron transfer activity"/>
    <property type="evidence" value="ECO:0007669"/>
    <property type="project" value="InterPro"/>
</dbReference>
<feature type="transmembrane region" description="Helical" evidence="6">
    <location>
        <begin position="92"/>
        <end position="113"/>
    </location>
</feature>
<keyword evidence="2" id="KW-1003">Cell membrane</keyword>
<gene>
    <name evidence="8" type="ORF">E4634_05810</name>
</gene>
<sequence>MSQNHVVWDIPTRIFHWSVVVCVALAWWSGEEGNFEVHEWAGYTLVVLVLTRIVWGFVGSRHSRFGDFLAGPRHVLAYLRGAGSSTPGHNPLGGWSVMALLSLLLIQGVSGLFNSDDILFDGPLHYLGGDFSDTMGEIHEIAFNLLLAFVALHIAAIAYYQVFRRDQLVRVMLLGKADGKSGREAPRSAWLALVIFAVIAAAFWFGLEQAPQPTSYW</sequence>
<comment type="subcellular location">
    <subcellularLocation>
        <location evidence="1">Cell membrane</location>
        <topology evidence="1">Multi-pass membrane protein</topology>
    </subcellularLocation>
</comment>
<feature type="transmembrane region" description="Helical" evidence="6">
    <location>
        <begin position="40"/>
        <end position="58"/>
    </location>
</feature>
<evidence type="ECO:0000259" key="7">
    <source>
        <dbReference type="Pfam" id="PF01292"/>
    </source>
</evidence>
<comment type="caution">
    <text evidence="8">The sequence shown here is derived from an EMBL/GenBank/DDBJ whole genome shotgun (WGS) entry which is preliminary data.</text>
</comment>
<keyword evidence="9" id="KW-1185">Reference proteome</keyword>
<reference evidence="8 9" key="1">
    <citation type="submission" date="2019-04" db="EMBL/GenBank/DDBJ databases">
        <title>Taxonomy of novel Haliea sp. from mangrove soil of West Coast of India.</title>
        <authorList>
            <person name="Verma A."/>
            <person name="Kumar P."/>
            <person name="Krishnamurthi S."/>
        </authorList>
    </citation>
    <scope>NUCLEOTIDE SEQUENCE [LARGE SCALE GENOMIC DNA]</scope>
    <source>
        <strain evidence="8 9">SAOS-164</strain>
    </source>
</reference>
<dbReference type="InterPro" id="IPR016174">
    <property type="entry name" value="Di-haem_cyt_TM"/>
</dbReference>
<feature type="transmembrane region" description="Helical" evidence="6">
    <location>
        <begin position="141"/>
        <end position="162"/>
    </location>
</feature>
<evidence type="ECO:0000256" key="5">
    <source>
        <dbReference type="ARBA" id="ARBA00023136"/>
    </source>
</evidence>
<dbReference type="Proteomes" id="UP000298050">
    <property type="component" value="Unassembled WGS sequence"/>
</dbReference>
<keyword evidence="5 6" id="KW-0472">Membrane</keyword>
<dbReference type="AlphaFoldDB" id="A0A4Z0M5Y0"/>
<evidence type="ECO:0000313" key="9">
    <source>
        <dbReference type="Proteomes" id="UP000298050"/>
    </source>
</evidence>
<dbReference type="SUPFAM" id="SSF81342">
    <property type="entry name" value="Transmembrane di-heme cytochromes"/>
    <property type="match status" value="1"/>
</dbReference>
<dbReference type="PANTHER" id="PTHR30485">
    <property type="entry name" value="NI/FE-HYDROGENASE 1 B-TYPE CYTOCHROME SUBUNIT"/>
    <property type="match status" value="1"/>
</dbReference>
<dbReference type="Pfam" id="PF01292">
    <property type="entry name" value="Ni_hydr_CYTB"/>
    <property type="match status" value="1"/>
</dbReference>
<accession>A0A4Z0M5Y0</accession>
<dbReference type="GO" id="GO:0020037">
    <property type="term" value="F:heme binding"/>
    <property type="evidence" value="ECO:0007669"/>
    <property type="project" value="TreeGrafter"/>
</dbReference>
<feature type="transmembrane region" description="Helical" evidence="6">
    <location>
        <begin position="189"/>
        <end position="207"/>
    </location>
</feature>
<evidence type="ECO:0000313" key="8">
    <source>
        <dbReference type="EMBL" id="TGD74715.1"/>
    </source>
</evidence>